<proteinExistence type="predicted"/>
<protein>
    <submittedName>
        <fullName evidence="1">Uncharacterized protein</fullName>
    </submittedName>
</protein>
<dbReference type="EMBL" id="FMYK01000003">
    <property type="protein sequence ID" value="SDC14814.1"/>
    <property type="molecule type" value="Genomic_DNA"/>
</dbReference>
<keyword evidence="2" id="KW-1185">Reference proteome</keyword>
<name>A0A1G6J7I8_9GAMM</name>
<organism evidence="1 2">
    <name type="scientific">Acinetobacter marinus</name>
    <dbReference type="NCBI Taxonomy" id="281375"/>
    <lineage>
        <taxon>Bacteria</taxon>
        <taxon>Pseudomonadati</taxon>
        <taxon>Pseudomonadota</taxon>
        <taxon>Gammaproteobacteria</taxon>
        <taxon>Moraxellales</taxon>
        <taxon>Moraxellaceae</taxon>
        <taxon>Acinetobacter</taxon>
    </lineage>
</organism>
<dbReference type="Proteomes" id="UP000242317">
    <property type="component" value="Unassembled WGS sequence"/>
</dbReference>
<evidence type="ECO:0000313" key="2">
    <source>
        <dbReference type="Proteomes" id="UP000242317"/>
    </source>
</evidence>
<sequence>MEALFFYGMLIYIDDITIKTLHDRQSATQLTIGSANTI</sequence>
<gene>
    <name evidence="1" type="ORF">SAMN05421749_103268</name>
</gene>
<evidence type="ECO:0000313" key="1">
    <source>
        <dbReference type="EMBL" id="SDC14814.1"/>
    </source>
</evidence>
<accession>A0A1G6J7I8</accession>
<reference evidence="2" key="1">
    <citation type="submission" date="2016-09" db="EMBL/GenBank/DDBJ databases">
        <authorList>
            <person name="Varghese N."/>
            <person name="Submissions S."/>
        </authorList>
    </citation>
    <scope>NUCLEOTIDE SEQUENCE [LARGE SCALE GENOMIC DNA]</scope>
    <source>
        <strain evidence="2">ANC 3699</strain>
    </source>
</reference>
<dbReference type="AlphaFoldDB" id="A0A1G6J7I8"/>